<comment type="caution">
    <text evidence="4">The sequence shown here is derived from an EMBL/GenBank/DDBJ whole genome shotgun (WGS) entry which is preliminary data.</text>
</comment>
<keyword evidence="1 2" id="KW-0238">DNA-binding</keyword>
<protein>
    <recommendedName>
        <fullName evidence="3">HTH tetR-type domain-containing protein</fullName>
    </recommendedName>
</protein>
<evidence type="ECO:0000256" key="1">
    <source>
        <dbReference type="ARBA" id="ARBA00023125"/>
    </source>
</evidence>
<feature type="DNA-binding region" description="H-T-H motif" evidence="2">
    <location>
        <begin position="38"/>
        <end position="57"/>
    </location>
</feature>
<dbReference type="Gene3D" id="1.10.357.10">
    <property type="entry name" value="Tetracycline Repressor, domain 2"/>
    <property type="match status" value="1"/>
</dbReference>
<dbReference type="PROSITE" id="PS50977">
    <property type="entry name" value="HTH_TETR_2"/>
    <property type="match status" value="1"/>
</dbReference>
<gene>
    <name evidence="4" type="ORF">GCM10011575_18520</name>
</gene>
<reference evidence="4" key="2">
    <citation type="submission" date="2020-09" db="EMBL/GenBank/DDBJ databases">
        <authorList>
            <person name="Sun Q."/>
            <person name="Zhou Y."/>
        </authorList>
    </citation>
    <scope>NUCLEOTIDE SEQUENCE</scope>
    <source>
        <strain evidence="4">CGMCC 4.7306</strain>
    </source>
</reference>
<dbReference type="InterPro" id="IPR001647">
    <property type="entry name" value="HTH_TetR"/>
</dbReference>
<dbReference type="SUPFAM" id="SSF46689">
    <property type="entry name" value="Homeodomain-like"/>
    <property type="match status" value="1"/>
</dbReference>
<reference evidence="4" key="1">
    <citation type="journal article" date="2014" name="Int. J. Syst. Evol. Microbiol.">
        <title>Complete genome sequence of Corynebacterium casei LMG S-19264T (=DSM 44701T), isolated from a smear-ripened cheese.</title>
        <authorList>
            <consortium name="US DOE Joint Genome Institute (JGI-PGF)"/>
            <person name="Walter F."/>
            <person name="Albersmeier A."/>
            <person name="Kalinowski J."/>
            <person name="Ruckert C."/>
        </authorList>
    </citation>
    <scope>NUCLEOTIDE SEQUENCE</scope>
    <source>
        <strain evidence="4">CGMCC 4.7306</strain>
    </source>
</reference>
<organism evidence="4 5">
    <name type="scientific">Microlunatus endophyticus</name>
    <dbReference type="NCBI Taxonomy" id="1716077"/>
    <lineage>
        <taxon>Bacteria</taxon>
        <taxon>Bacillati</taxon>
        <taxon>Actinomycetota</taxon>
        <taxon>Actinomycetes</taxon>
        <taxon>Propionibacteriales</taxon>
        <taxon>Propionibacteriaceae</taxon>
        <taxon>Microlunatus</taxon>
    </lineage>
</organism>
<dbReference type="PANTHER" id="PTHR30055:SF174">
    <property type="entry name" value="TRANSCRIPTIONAL REGULATORY PROTEIN (PROBABLY TETR-FAMILY)-RELATED"/>
    <property type="match status" value="1"/>
</dbReference>
<proteinExistence type="predicted"/>
<evidence type="ECO:0000256" key="2">
    <source>
        <dbReference type="PROSITE-ProRule" id="PRU00335"/>
    </source>
</evidence>
<sequence length="203" mass="22186">MARTDRQPRTRLAPDSRRAAIQDAAAEAFATHPYAEVTISAIARQAGASDALLYRYFSGKEDLYAEIVRLSIDRLITQQAAALGALPSGVPVRDRLREAAQVYLDHIATHPDAWAMPLRSPGTEPASAAAIRLAACRDYVERLRQLLAPSAQLRHEYALWGYFGFLDAACLQWVERGCPDDDRQALIDAVLGALEGALGDWAA</sequence>
<dbReference type="GO" id="GO:0000976">
    <property type="term" value="F:transcription cis-regulatory region binding"/>
    <property type="evidence" value="ECO:0007669"/>
    <property type="project" value="TreeGrafter"/>
</dbReference>
<evidence type="ECO:0000313" key="4">
    <source>
        <dbReference type="EMBL" id="GGL60297.1"/>
    </source>
</evidence>
<dbReference type="RefSeq" id="WP_188894929.1">
    <property type="nucleotide sequence ID" value="NZ_BMMZ01000004.1"/>
</dbReference>
<dbReference type="Pfam" id="PF00440">
    <property type="entry name" value="TetR_N"/>
    <property type="match status" value="1"/>
</dbReference>
<evidence type="ECO:0000313" key="5">
    <source>
        <dbReference type="Proteomes" id="UP000613840"/>
    </source>
</evidence>
<name>A0A917S750_9ACTN</name>
<dbReference type="GO" id="GO:0003700">
    <property type="term" value="F:DNA-binding transcription factor activity"/>
    <property type="evidence" value="ECO:0007669"/>
    <property type="project" value="TreeGrafter"/>
</dbReference>
<dbReference type="EMBL" id="BMMZ01000004">
    <property type="protein sequence ID" value="GGL60297.1"/>
    <property type="molecule type" value="Genomic_DNA"/>
</dbReference>
<feature type="domain" description="HTH tetR-type" evidence="3">
    <location>
        <begin position="15"/>
        <end position="75"/>
    </location>
</feature>
<dbReference type="PRINTS" id="PR00455">
    <property type="entry name" value="HTHTETR"/>
</dbReference>
<evidence type="ECO:0000259" key="3">
    <source>
        <dbReference type="PROSITE" id="PS50977"/>
    </source>
</evidence>
<dbReference type="AlphaFoldDB" id="A0A917S750"/>
<dbReference type="InterPro" id="IPR050109">
    <property type="entry name" value="HTH-type_TetR-like_transc_reg"/>
</dbReference>
<keyword evidence="5" id="KW-1185">Reference proteome</keyword>
<dbReference type="InterPro" id="IPR009057">
    <property type="entry name" value="Homeodomain-like_sf"/>
</dbReference>
<accession>A0A917S750</accession>
<dbReference type="PANTHER" id="PTHR30055">
    <property type="entry name" value="HTH-TYPE TRANSCRIPTIONAL REGULATOR RUTR"/>
    <property type="match status" value="1"/>
</dbReference>
<dbReference type="Proteomes" id="UP000613840">
    <property type="component" value="Unassembled WGS sequence"/>
</dbReference>